<name>A0A4C1WS71_EUMVA</name>
<protein>
    <submittedName>
        <fullName evidence="2">Uncharacterized protein</fullName>
    </submittedName>
</protein>
<proteinExistence type="predicted"/>
<feature type="compositionally biased region" description="Basic and acidic residues" evidence="1">
    <location>
        <begin position="1"/>
        <end position="16"/>
    </location>
</feature>
<evidence type="ECO:0000313" key="2">
    <source>
        <dbReference type="EMBL" id="GBP53690.1"/>
    </source>
</evidence>
<organism evidence="2 3">
    <name type="scientific">Eumeta variegata</name>
    <name type="common">Bagworm moth</name>
    <name type="synonym">Eumeta japonica</name>
    <dbReference type="NCBI Taxonomy" id="151549"/>
    <lineage>
        <taxon>Eukaryota</taxon>
        <taxon>Metazoa</taxon>
        <taxon>Ecdysozoa</taxon>
        <taxon>Arthropoda</taxon>
        <taxon>Hexapoda</taxon>
        <taxon>Insecta</taxon>
        <taxon>Pterygota</taxon>
        <taxon>Neoptera</taxon>
        <taxon>Endopterygota</taxon>
        <taxon>Lepidoptera</taxon>
        <taxon>Glossata</taxon>
        <taxon>Ditrysia</taxon>
        <taxon>Tineoidea</taxon>
        <taxon>Psychidae</taxon>
        <taxon>Oiketicinae</taxon>
        <taxon>Eumeta</taxon>
    </lineage>
</organism>
<keyword evidence="3" id="KW-1185">Reference proteome</keyword>
<dbReference type="OrthoDB" id="410104at2759"/>
<reference evidence="2 3" key="1">
    <citation type="journal article" date="2019" name="Commun. Biol.">
        <title>The bagworm genome reveals a unique fibroin gene that provides high tensile strength.</title>
        <authorList>
            <person name="Kono N."/>
            <person name="Nakamura H."/>
            <person name="Ohtoshi R."/>
            <person name="Tomita M."/>
            <person name="Numata K."/>
            <person name="Arakawa K."/>
        </authorList>
    </citation>
    <scope>NUCLEOTIDE SEQUENCE [LARGE SCALE GENOMIC DNA]</scope>
</reference>
<evidence type="ECO:0000313" key="3">
    <source>
        <dbReference type="Proteomes" id="UP000299102"/>
    </source>
</evidence>
<accession>A0A4C1WS71</accession>
<dbReference type="AlphaFoldDB" id="A0A4C1WS71"/>
<sequence>MASHSEEAEKSEEMKQRMRKDRQRYRLEMLEKCIKKTSGARKAIKLLTEKRDLKDGEEVPEILLKEVDEAVRSQKNHKTPG</sequence>
<comment type="caution">
    <text evidence="2">The sequence shown here is derived from an EMBL/GenBank/DDBJ whole genome shotgun (WGS) entry which is preliminary data.</text>
</comment>
<gene>
    <name evidence="2" type="ORF">EVAR_39844_1</name>
</gene>
<feature type="region of interest" description="Disordered" evidence="1">
    <location>
        <begin position="1"/>
        <end position="23"/>
    </location>
</feature>
<dbReference type="Proteomes" id="UP000299102">
    <property type="component" value="Unassembled WGS sequence"/>
</dbReference>
<evidence type="ECO:0000256" key="1">
    <source>
        <dbReference type="SAM" id="MobiDB-lite"/>
    </source>
</evidence>
<dbReference type="EMBL" id="BGZK01000632">
    <property type="protein sequence ID" value="GBP53690.1"/>
    <property type="molecule type" value="Genomic_DNA"/>
</dbReference>